<proteinExistence type="inferred from homology"/>
<evidence type="ECO:0000256" key="8">
    <source>
        <dbReference type="ARBA" id="ARBA00022989"/>
    </source>
</evidence>
<comment type="subunit">
    <text evidence="3">F-type ATPases have 2 components, CF(1) - the catalytic core - and CF(0) - the membrane proton channel.</text>
</comment>
<keyword evidence="11 13" id="KW-0472">Membrane</keyword>
<comment type="subcellular location">
    <subcellularLocation>
        <location evidence="1 12">Mitochondrion membrane</location>
        <topology evidence="1 12">Single-pass membrane protein</topology>
    </subcellularLocation>
</comment>
<dbReference type="Pfam" id="PF00895">
    <property type="entry name" value="ATP-synt_8"/>
    <property type="match status" value="1"/>
</dbReference>
<comment type="similarity">
    <text evidence="2 12">Belongs to the ATPase protein 8 family.</text>
</comment>
<evidence type="ECO:0000256" key="4">
    <source>
        <dbReference type="ARBA" id="ARBA00022448"/>
    </source>
</evidence>
<evidence type="ECO:0000256" key="10">
    <source>
        <dbReference type="ARBA" id="ARBA00023128"/>
    </source>
</evidence>
<dbReference type="GO" id="GO:0015078">
    <property type="term" value="F:proton transmembrane transporter activity"/>
    <property type="evidence" value="ECO:0007669"/>
    <property type="project" value="InterPro"/>
</dbReference>
<dbReference type="InterPro" id="IPR001421">
    <property type="entry name" value="ATP8_metazoa"/>
</dbReference>
<evidence type="ECO:0000256" key="13">
    <source>
        <dbReference type="SAM" id="Phobius"/>
    </source>
</evidence>
<dbReference type="EMBL" id="MW837769">
    <property type="protein sequence ID" value="UDD74605.1"/>
    <property type="molecule type" value="Genomic_DNA"/>
</dbReference>
<accession>A0A8K1NGE8</accession>
<reference evidence="14" key="1">
    <citation type="submission" date="2021-03" db="EMBL/GenBank/DDBJ databases">
        <title>Mitogenomes provide new insights into the evolutionary history of #Prodiamesinae (Diptera: Chironomidae)#.</title>
        <authorList>
            <person name="Lin X.-L."/>
            <person name="Zhao Y.-M."/>
            <person name="Yan L.-P."/>
            <person name="Bu W.-J."/>
            <person name="Wang X.-H."/>
            <person name="Zheng C.-G."/>
        </authorList>
    </citation>
    <scope>NUCLEOTIDE SEQUENCE</scope>
</reference>
<keyword evidence="10 12" id="KW-0496">Mitochondrion</keyword>
<evidence type="ECO:0000256" key="7">
    <source>
        <dbReference type="ARBA" id="ARBA00022781"/>
    </source>
</evidence>
<evidence type="ECO:0000256" key="1">
    <source>
        <dbReference type="ARBA" id="ARBA00004304"/>
    </source>
</evidence>
<feature type="transmembrane region" description="Helical" evidence="13">
    <location>
        <begin position="6"/>
        <end position="26"/>
    </location>
</feature>
<evidence type="ECO:0000256" key="3">
    <source>
        <dbReference type="ARBA" id="ARBA00011291"/>
    </source>
</evidence>
<evidence type="ECO:0000256" key="5">
    <source>
        <dbReference type="ARBA" id="ARBA00022547"/>
    </source>
</evidence>
<evidence type="ECO:0000256" key="11">
    <source>
        <dbReference type="ARBA" id="ARBA00023136"/>
    </source>
</evidence>
<name>A0A8K1NGE8_9DIPT</name>
<keyword evidence="7 12" id="KW-0375">Hydrogen ion transport</keyword>
<evidence type="ECO:0000256" key="12">
    <source>
        <dbReference type="RuleBase" id="RU003661"/>
    </source>
</evidence>
<dbReference type="AlphaFoldDB" id="A0A8K1NGE8"/>
<evidence type="ECO:0000313" key="14">
    <source>
        <dbReference type="EMBL" id="UDD74605.1"/>
    </source>
</evidence>
<organism evidence="14">
    <name type="scientific">Monodiamesa sp. 1 CZ-2021a</name>
    <dbReference type="NCBI Taxonomy" id="2884729"/>
    <lineage>
        <taxon>Eukaryota</taxon>
        <taxon>Metazoa</taxon>
        <taxon>Ecdysozoa</taxon>
        <taxon>Arthropoda</taxon>
        <taxon>Hexapoda</taxon>
        <taxon>Insecta</taxon>
        <taxon>Pterygota</taxon>
        <taxon>Neoptera</taxon>
        <taxon>Endopterygota</taxon>
        <taxon>Diptera</taxon>
        <taxon>Nematocera</taxon>
        <taxon>Chironomoidea</taxon>
        <taxon>Chironomidae</taxon>
        <taxon>Prodiamesinae</taxon>
        <taxon>Monodiamesa</taxon>
    </lineage>
</organism>
<evidence type="ECO:0000256" key="6">
    <source>
        <dbReference type="ARBA" id="ARBA00022692"/>
    </source>
</evidence>
<evidence type="ECO:0000256" key="9">
    <source>
        <dbReference type="ARBA" id="ARBA00023065"/>
    </source>
</evidence>
<sequence length="54" mass="6467">MPQMAPISWLILFFIFTVTMILFNILNYYCNLPKSVNSDLIKSNYSNNSMNWKW</sequence>
<dbReference type="GO" id="GO:0045259">
    <property type="term" value="C:proton-transporting ATP synthase complex"/>
    <property type="evidence" value="ECO:0007669"/>
    <property type="project" value="UniProtKB-KW"/>
</dbReference>
<keyword evidence="6 12" id="KW-0812">Transmembrane</keyword>
<keyword evidence="8 13" id="KW-1133">Transmembrane helix</keyword>
<geneLocation type="mitochondrion" evidence="14"/>
<gene>
    <name evidence="14" type="primary">ATP8</name>
</gene>
<keyword evidence="5 12" id="KW-0138">CF(0)</keyword>
<evidence type="ECO:0000256" key="2">
    <source>
        <dbReference type="ARBA" id="ARBA00008892"/>
    </source>
</evidence>
<dbReference type="GO" id="GO:0031966">
    <property type="term" value="C:mitochondrial membrane"/>
    <property type="evidence" value="ECO:0007669"/>
    <property type="project" value="UniProtKB-SubCell"/>
</dbReference>
<dbReference type="GO" id="GO:0015986">
    <property type="term" value="P:proton motive force-driven ATP synthesis"/>
    <property type="evidence" value="ECO:0007669"/>
    <property type="project" value="InterPro"/>
</dbReference>
<protein>
    <recommendedName>
        <fullName evidence="12">ATP synthase complex subunit 8</fullName>
    </recommendedName>
</protein>
<keyword evidence="4 12" id="KW-0813">Transport</keyword>
<keyword evidence="9 12" id="KW-0406">Ion transport</keyword>